<dbReference type="InterPro" id="IPR036396">
    <property type="entry name" value="Cyt_P450_sf"/>
</dbReference>
<evidence type="ECO:0000256" key="2">
    <source>
        <dbReference type="ARBA" id="ARBA00022617"/>
    </source>
</evidence>
<protein>
    <recommendedName>
        <fullName evidence="9">Cytochrome P450</fullName>
    </recommendedName>
</protein>
<feature type="non-terminal residue" evidence="7">
    <location>
        <position position="236"/>
    </location>
</feature>
<keyword evidence="3" id="KW-0479">Metal-binding</keyword>
<organism evidence="7 8">
    <name type="scientific">Ostreobium quekettii</name>
    <dbReference type="NCBI Taxonomy" id="121088"/>
    <lineage>
        <taxon>Eukaryota</taxon>
        <taxon>Viridiplantae</taxon>
        <taxon>Chlorophyta</taxon>
        <taxon>core chlorophytes</taxon>
        <taxon>Ulvophyceae</taxon>
        <taxon>TCBD clade</taxon>
        <taxon>Bryopsidales</taxon>
        <taxon>Ostreobineae</taxon>
        <taxon>Ostreobiaceae</taxon>
        <taxon>Ostreobium</taxon>
    </lineage>
</organism>
<dbReference type="EMBL" id="CAJHUC010001667">
    <property type="protein sequence ID" value="CAD7701956.1"/>
    <property type="molecule type" value="Genomic_DNA"/>
</dbReference>
<evidence type="ECO:0000256" key="4">
    <source>
        <dbReference type="ARBA" id="ARBA00023002"/>
    </source>
</evidence>
<dbReference type="Proteomes" id="UP000708148">
    <property type="component" value="Unassembled WGS sequence"/>
</dbReference>
<dbReference type="GO" id="GO:0020037">
    <property type="term" value="F:heme binding"/>
    <property type="evidence" value="ECO:0007669"/>
    <property type="project" value="InterPro"/>
</dbReference>
<comment type="caution">
    <text evidence="7">The sequence shown here is derived from an EMBL/GenBank/DDBJ whole genome shotgun (WGS) entry which is preliminary data.</text>
</comment>
<keyword evidence="8" id="KW-1185">Reference proteome</keyword>
<evidence type="ECO:0000256" key="1">
    <source>
        <dbReference type="ARBA" id="ARBA00010617"/>
    </source>
</evidence>
<dbReference type="PANTHER" id="PTHR24286:SF384">
    <property type="entry name" value="P450, PUTATIVE (EUROFUNG)-RELATED"/>
    <property type="match status" value="1"/>
</dbReference>
<proteinExistence type="inferred from homology"/>
<evidence type="ECO:0008006" key="9">
    <source>
        <dbReference type="Google" id="ProtNLM"/>
    </source>
</evidence>
<comment type="similarity">
    <text evidence="1">Belongs to the cytochrome P450 family.</text>
</comment>
<sequence length="236" mass="26362">SIEYLKNQPAFALKRVGKHGNIFKSSIFGRKCVFVTGVDALKKIIKLESNGTIAIRPVTPGLQVFGPNSMLSLNGTEHDRLRRLLYSAFSRDTLMSCLPFILDTAKEACAKFEGRGYFPMHKEFKRFALRVTASAVLGMESQRSWDEVLELLITMGLGIYSLTDIRLPFTDFGKAMDSREELLDIIADSIREMEAGSPEDGAGVRVMRQILDARDEDGNGLEMPVILDNLILILWA</sequence>
<dbReference type="PANTHER" id="PTHR24286">
    <property type="entry name" value="CYTOCHROME P450 26"/>
    <property type="match status" value="1"/>
</dbReference>
<dbReference type="Gene3D" id="1.10.630.10">
    <property type="entry name" value="Cytochrome P450"/>
    <property type="match status" value="1"/>
</dbReference>
<dbReference type="OrthoDB" id="3945418at2759"/>
<evidence type="ECO:0000256" key="5">
    <source>
        <dbReference type="ARBA" id="ARBA00023004"/>
    </source>
</evidence>
<evidence type="ECO:0000313" key="8">
    <source>
        <dbReference type="Proteomes" id="UP000708148"/>
    </source>
</evidence>
<evidence type="ECO:0000313" key="7">
    <source>
        <dbReference type="EMBL" id="CAD7701956.1"/>
    </source>
</evidence>
<dbReference type="GO" id="GO:0005506">
    <property type="term" value="F:iron ion binding"/>
    <property type="evidence" value="ECO:0007669"/>
    <property type="project" value="InterPro"/>
</dbReference>
<evidence type="ECO:0000256" key="3">
    <source>
        <dbReference type="ARBA" id="ARBA00022723"/>
    </source>
</evidence>
<name>A0A8S1J6V0_9CHLO</name>
<keyword evidence="6" id="KW-0503">Monooxygenase</keyword>
<dbReference type="GO" id="GO:0016705">
    <property type="term" value="F:oxidoreductase activity, acting on paired donors, with incorporation or reduction of molecular oxygen"/>
    <property type="evidence" value="ECO:0007669"/>
    <property type="project" value="InterPro"/>
</dbReference>
<accession>A0A8S1J6V0</accession>
<dbReference type="InterPro" id="IPR001128">
    <property type="entry name" value="Cyt_P450"/>
</dbReference>
<dbReference type="GO" id="GO:0016125">
    <property type="term" value="P:sterol metabolic process"/>
    <property type="evidence" value="ECO:0007669"/>
    <property type="project" value="TreeGrafter"/>
</dbReference>
<gene>
    <name evidence="7" type="ORF">OSTQU699_LOCUS7313</name>
</gene>
<dbReference type="GO" id="GO:0004497">
    <property type="term" value="F:monooxygenase activity"/>
    <property type="evidence" value="ECO:0007669"/>
    <property type="project" value="UniProtKB-KW"/>
</dbReference>
<dbReference type="Pfam" id="PF00067">
    <property type="entry name" value="p450"/>
    <property type="match status" value="1"/>
</dbReference>
<evidence type="ECO:0000256" key="6">
    <source>
        <dbReference type="ARBA" id="ARBA00023033"/>
    </source>
</evidence>
<keyword evidence="4" id="KW-0560">Oxidoreductase</keyword>
<dbReference type="AlphaFoldDB" id="A0A8S1J6V0"/>
<feature type="non-terminal residue" evidence="7">
    <location>
        <position position="1"/>
    </location>
</feature>
<keyword evidence="2" id="KW-0349">Heme</keyword>
<dbReference type="SUPFAM" id="SSF48264">
    <property type="entry name" value="Cytochrome P450"/>
    <property type="match status" value="1"/>
</dbReference>
<reference evidence="7" key="1">
    <citation type="submission" date="2020-12" db="EMBL/GenBank/DDBJ databases">
        <authorList>
            <person name="Iha C."/>
        </authorList>
    </citation>
    <scope>NUCLEOTIDE SEQUENCE</scope>
</reference>
<keyword evidence="5" id="KW-0408">Iron</keyword>